<dbReference type="Pfam" id="PF08592">
    <property type="entry name" value="Anthrone_oxy"/>
    <property type="match status" value="1"/>
</dbReference>
<accession>A0A017HJT1</accession>
<dbReference type="HOGENOM" id="CLU_111152_1_1_5"/>
<dbReference type="EMBL" id="AOSK01000111">
    <property type="protein sequence ID" value="EYD74560.1"/>
    <property type="molecule type" value="Genomic_DNA"/>
</dbReference>
<feature type="transmembrane region" description="Helical" evidence="1">
    <location>
        <begin position="94"/>
        <end position="113"/>
    </location>
</feature>
<dbReference type="STRING" id="442562.Rumeso_03856"/>
<feature type="transmembrane region" description="Helical" evidence="1">
    <location>
        <begin position="62"/>
        <end position="87"/>
    </location>
</feature>
<dbReference type="InterPro" id="IPR013901">
    <property type="entry name" value="Anthrone_oxy"/>
</dbReference>
<dbReference type="Proteomes" id="UP000019666">
    <property type="component" value="Unassembled WGS sequence"/>
</dbReference>
<dbReference type="RefSeq" id="WP_051521489.1">
    <property type="nucleotide sequence ID" value="NZ_KK088604.1"/>
</dbReference>
<organism evidence="2 3">
    <name type="scientific">Rubellimicrobium mesophilum DSM 19309</name>
    <dbReference type="NCBI Taxonomy" id="442562"/>
    <lineage>
        <taxon>Bacteria</taxon>
        <taxon>Pseudomonadati</taxon>
        <taxon>Pseudomonadota</taxon>
        <taxon>Alphaproteobacteria</taxon>
        <taxon>Rhodobacterales</taxon>
        <taxon>Roseobacteraceae</taxon>
        <taxon>Rubellimicrobium</taxon>
    </lineage>
</organism>
<keyword evidence="1" id="KW-0472">Membrane</keyword>
<gene>
    <name evidence="2" type="ORF">Rumeso_03856</name>
</gene>
<evidence type="ECO:0000313" key="3">
    <source>
        <dbReference type="Proteomes" id="UP000019666"/>
    </source>
</evidence>
<keyword evidence="1" id="KW-0812">Transmembrane</keyword>
<feature type="transmembrane region" description="Helical" evidence="1">
    <location>
        <begin position="140"/>
        <end position="163"/>
    </location>
</feature>
<evidence type="ECO:0000313" key="2">
    <source>
        <dbReference type="EMBL" id="EYD74560.1"/>
    </source>
</evidence>
<reference evidence="2 3" key="1">
    <citation type="submission" date="2013-02" db="EMBL/GenBank/DDBJ databases">
        <authorList>
            <person name="Fiebig A."/>
            <person name="Goeker M."/>
            <person name="Klenk H.-P.P."/>
        </authorList>
    </citation>
    <scope>NUCLEOTIDE SEQUENCE [LARGE SCALE GENOMIC DNA]</scope>
    <source>
        <strain evidence="2 3">DSM 19309</strain>
    </source>
</reference>
<evidence type="ECO:0000256" key="1">
    <source>
        <dbReference type="SAM" id="Phobius"/>
    </source>
</evidence>
<name>A0A017HJT1_9RHOB</name>
<feature type="transmembrane region" description="Helical" evidence="1">
    <location>
        <begin position="21"/>
        <end position="42"/>
    </location>
</feature>
<evidence type="ECO:0008006" key="4">
    <source>
        <dbReference type="Google" id="ProtNLM"/>
    </source>
</evidence>
<comment type="caution">
    <text evidence="2">The sequence shown here is derived from an EMBL/GenBank/DDBJ whole genome shotgun (WGS) entry which is preliminary data.</text>
</comment>
<keyword evidence="3" id="KW-1185">Reference proteome</keyword>
<keyword evidence="1" id="KW-1133">Transmembrane helix</keyword>
<dbReference type="AlphaFoldDB" id="A0A017HJT1"/>
<proteinExistence type="predicted"/>
<protein>
    <recommendedName>
        <fullName evidence="4">DUF1772 domain-containing protein</fullName>
    </recommendedName>
</protein>
<sequence length="173" mass="18360">MAHVLDPIPSSVSGRNEALALVVKVVALSAAGIVAGGTFAVWRGYPPQGLSPGTFVEMQQDAIRGMNVLFPVVGAVAILATLILALMERGGRRAWLLAAVGLFVVAALVTRFGNQPINAVVMGWSPDAPPPGWEALRDRWWTLHLIRTAVTCLGYLALLLGCLMPSTRRPPSV</sequence>